<sequence>MQKVYKNLTFQVLCAIVLAVILGVAAPGIAVKMQVLGDLFINMVKMLIAPIIFFTIVLGIASVGDMKKVGRVGGKALLYFEIVTTFALVIGLIVANLVKPGVGVTLDPTKGSEEVAKYVGEGEKMGLLDFITHIVPSNMMGAFAEGEILQVVFIAILFGFALSSLGKVGEPVIDIFDRITKVFFKIVNIVMRVAPFGAFGAMSYTIGKYGLSSLLPLGKLMLSVYITMFLFVFVVLNLICRLYGFRLWNYLKFIKEELIIVLGTSSSESVLPRMMNKMERFGCSKSVVGLVLPTGYSFNLDGTSIYLSMAVVFLAQVSGVDLSLSQELTIIAVLMLTSKGAATVTGGGFIVLASTLSAMKVIPMEGLALLLGVDRFMSEARAIVNMIGNGIATVVVSKSENEFNPGQESTEEKQPIPASKSVNV</sequence>
<evidence type="ECO:0000256" key="4">
    <source>
        <dbReference type="ARBA" id="ARBA00022692"/>
    </source>
</evidence>
<feature type="region of interest" description="Disordered" evidence="8">
    <location>
        <begin position="402"/>
        <end position="424"/>
    </location>
</feature>
<dbReference type="EMBL" id="BMHQ01000002">
    <property type="protein sequence ID" value="GGE08571.1"/>
    <property type="molecule type" value="Genomic_DNA"/>
</dbReference>
<evidence type="ECO:0000256" key="9">
    <source>
        <dbReference type="SAM" id="Phobius"/>
    </source>
</evidence>
<feature type="transmembrane region" description="Helical" evidence="9">
    <location>
        <begin position="43"/>
        <end position="64"/>
    </location>
</feature>
<dbReference type="GO" id="GO:0005886">
    <property type="term" value="C:plasma membrane"/>
    <property type="evidence" value="ECO:0007669"/>
    <property type="project" value="UniProtKB-SubCell"/>
</dbReference>
<dbReference type="InterPro" id="IPR018107">
    <property type="entry name" value="Na-dicarboxylate_symporter_CS"/>
</dbReference>
<dbReference type="GO" id="GO:0015366">
    <property type="term" value="F:malate:proton symporter activity"/>
    <property type="evidence" value="ECO:0007669"/>
    <property type="project" value="TreeGrafter"/>
</dbReference>
<dbReference type="PANTHER" id="PTHR42865">
    <property type="entry name" value="PROTON/GLUTAMATE-ASPARTATE SYMPORTER"/>
    <property type="match status" value="1"/>
</dbReference>
<protein>
    <submittedName>
        <fullName evidence="10">C4-dicarboxylate ABC transporter</fullName>
    </submittedName>
</protein>
<feature type="transmembrane region" description="Helical" evidence="9">
    <location>
        <begin position="148"/>
        <end position="170"/>
    </location>
</feature>
<evidence type="ECO:0000256" key="8">
    <source>
        <dbReference type="SAM" id="MobiDB-lite"/>
    </source>
</evidence>
<dbReference type="Pfam" id="PF00375">
    <property type="entry name" value="SDF"/>
    <property type="match status" value="1"/>
</dbReference>
<feature type="transmembrane region" description="Helical" evidence="9">
    <location>
        <begin position="76"/>
        <end position="98"/>
    </location>
</feature>
<keyword evidence="11" id="KW-1185">Reference proteome</keyword>
<dbReference type="InterPro" id="IPR001991">
    <property type="entry name" value="Na-dicarboxylate_symporter"/>
</dbReference>
<evidence type="ECO:0000256" key="7">
    <source>
        <dbReference type="ARBA" id="ARBA00023136"/>
    </source>
</evidence>
<keyword evidence="2" id="KW-0813">Transport</keyword>
<dbReference type="PRINTS" id="PR00173">
    <property type="entry name" value="EDTRNSPORT"/>
</dbReference>
<dbReference type="GO" id="GO:0070778">
    <property type="term" value="P:L-aspartate transmembrane transport"/>
    <property type="evidence" value="ECO:0007669"/>
    <property type="project" value="TreeGrafter"/>
</dbReference>
<dbReference type="GO" id="GO:0015141">
    <property type="term" value="F:succinate transmembrane transporter activity"/>
    <property type="evidence" value="ECO:0007669"/>
    <property type="project" value="TreeGrafter"/>
</dbReference>
<dbReference type="InterPro" id="IPR036458">
    <property type="entry name" value="Na:dicarbo_symporter_sf"/>
</dbReference>
<dbReference type="PROSITE" id="PS00714">
    <property type="entry name" value="NA_DICARBOXYL_SYMP_2"/>
    <property type="match status" value="1"/>
</dbReference>
<feature type="transmembrane region" description="Helical" evidence="9">
    <location>
        <begin position="182"/>
        <end position="202"/>
    </location>
</feature>
<reference evidence="10" key="2">
    <citation type="submission" date="2020-09" db="EMBL/GenBank/DDBJ databases">
        <authorList>
            <person name="Sun Q."/>
            <person name="Zhou Y."/>
        </authorList>
    </citation>
    <scope>NUCLEOTIDE SEQUENCE</scope>
    <source>
        <strain evidence="10">CGMCC 1.15179</strain>
    </source>
</reference>
<evidence type="ECO:0000313" key="11">
    <source>
        <dbReference type="Proteomes" id="UP000625210"/>
    </source>
</evidence>
<name>A0A8J2YA85_9BACL</name>
<dbReference type="PANTHER" id="PTHR42865:SF1">
    <property type="entry name" value="AEROBIC C4-DICARBOXYLATE TRANSPORT PROTEIN"/>
    <property type="match status" value="1"/>
</dbReference>
<keyword evidence="3" id="KW-1003">Cell membrane</keyword>
<dbReference type="GO" id="GO:0015138">
    <property type="term" value="F:fumarate transmembrane transporter activity"/>
    <property type="evidence" value="ECO:0007669"/>
    <property type="project" value="TreeGrafter"/>
</dbReference>
<comment type="subcellular location">
    <subcellularLocation>
        <location evidence="1">Cell membrane</location>
        <topology evidence="1">Multi-pass membrane protein</topology>
    </subcellularLocation>
</comment>
<evidence type="ECO:0000256" key="5">
    <source>
        <dbReference type="ARBA" id="ARBA00022847"/>
    </source>
</evidence>
<dbReference type="SUPFAM" id="SSF118215">
    <property type="entry name" value="Proton glutamate symport protein"/>
    <property type="match status" value="1"/>
</dbReference>
<evidence type="ECO:0000256" key="6">
    <source>
        <dbReference type="ARBA" id="ARBA00022989"/>
    </source>
</evidence>
<gene>
    <name evidence="10" type="primary">dctA</name>
    <name evidence="10" type="ORF">GCM10011571_07350</name>
</gene>
<proteinExistence type="predicted"/>
<evidence type="ECO:0000313" key="10">
    <source>
        <dbReference type="EMBL" id="GGE08571.1"/>
    </source>
</evidence>
<keyword evidence="4 9" id="KW-0812">Transmembrane</keyword>
<evidence type="ECO:0000256" key="3">
    <source>
        <dbReference type="ARBA" id="ARBA00022475"/>
    </source>
</evidence>
<accession>A0A8J2YA85</accession>
<keyword evidence="6 9" id="KW-1133">Transmembrane helix</keyword>
<dbReference type="RefSeq" id="WP_188646541.1">
    <property type="nucleotide sequence ID" value="NZ_BMHQ01000002.1"/>
</dbReference>
<keyword evidence="7 9" id="KW-0472">Membrane</keyword>
<keyword evidence="5" id="KW-0769">Symport</keyword>
<dbReference type="FunFam" id="1.10.3860.10:FF:000001">
    <property type="entry name" value="C4-dicarboxylate transport protein"/>
    <property type="match status" value="1"/>
</dbReference>
<feature type="transmembrane region" description="Helical" evidence="9">
    <location>
        <begin position="222"/>
        <end position="244"/>
    </location>
</feature>
<evidence type="ECO:0000256" key="2">
    <source>
        <dbReference type="ARBA" id="ARBA00022448"/>
    </source>
</evidence>
<dbReference type="NCBIfam" id="NF002461">
    <property type="entry name" value="PRK01663.1"/>
    <property type="match status" value="1"/>
</dbReference>
<dbReference type="Proteomes" id="UP000625210">
    <property type="component" value="Unassembled WGS sequence"/>
</dbReference>
<dbReference type="AlphaFoldDB" id="A0A8J2YA85"/>
<feature type="transmembrane region" description="Helical" evidence="9">
    <location>
        <begin position="12"/>
        <end position="31"/>
    </location>
</feature>
<dbReference type="Gene3D" id="1.10.3860.10">
    <property type="entry name" value="Sodium:dicarboxylate symporter"/>
    <property type="match status" value="1"/>
</dbReference>
<reference evidence="10" key="1">
    <citation type="journal article" date="2014" name="Int. J. Syst. Evol. Microbiol.">
        <title>Complete genome sequence of Corynebacterium casei LMG S-19264T (=DSM 44701T), isolated from a smear-ripened cheese.</title>
        <authorList>
            <consortium name="US DOE Joint Genome Institute (JGI-PGF)"/>
            <person name="Walter F."/>
            <person name="Albersmeier A."/>
            <person name="Kalinowski J."/>
            <person name="Ruckert C."/>
        </authorList>
    </citation>
    <scope>NUCLEOTIDE SEQUENCE</scope>
    <source>
        <strain evidence="10">CGMCC 1.15179</strain>
    </source>
</reference>
<organism evidence="10 11">
    <name type="scientific">Marinithermofilum abyssi</name>
    <dbReference type="NCBI Taxonomy" id="1571185"/>
    <lineage>
        <taxon>Bacteria</taxon>
        <taxon>Bacillati</taxon>
        <taxon>Bacillota</taxon>
        <taxon>Bacilli</taxon>
        <taxon>Bacillales</taxon>
        <taxon>Thermoactinomycetaceae</taxon>
        <taxon>Marinithermofilum</taxon>
    </lineage>
</organism>
<comment type="caution">
    <text evidence="10">The sequence shown here is derived from an EMBL/GenBank/DDBJ whole genome shotgun (WGS) entry which is preliminary data.</text>
</comment>
<evidence type="ECO:0000256" key="1">
    <source>
        <dbReference type="ARBA" id="ARBA00004651"/>
    </source>
</evidence>
<feature type="transmembrane region" description="Helical" evidence="9">
    <location>
        <begin position="330"/>
        <end position="354"/>
    </location>
</feature>